<dbReference type="Proteomes" id="UP001168821">
    <property type="component" value="Unassembled WGS sequence"/>
</dbReference>
<dbReference type="AlphaFoldDB" id="A0AA38IXQ0"/>
<evidence type="ECO:0000313" key="3">
    <source>
        <dbReference type="Proteomes" id="UP001168821"/>
    </source>
</evidence>
<dbReference type="GO" id="GO:0071897">
    <property type="term" value="P:DNA biosynthetic process"/>
    <property type="evidence" value="ECO:0007669"/>
    <property type="project" value="UniProtKB-ARBA"/>
</dbReference>
<feature type="domain" description="Reverse transcriptase" evidence="1">
    <location>
        <begin position="1"/>
        <end position="102"/>
    </location>
</feature>
<evidence type="ECO:0000259" key="1">
    <source>
        <dbReference type="PROSITE" id="PS50878"/>
    </source>
</evidence>
<gene>
    <name evidence="2" type="ORF">Zmor_005428</name>
</gene>
<comment type="caution">
    <text evidence="2">The sequence shown here is derived from an EMBL/GenBank/DDBJ whole genome shotgun (WGS) entry which is preliminary data.</text>
</comment>
<proteinExistence type="predicted"/>
<organism evidence="2 3">
    <name type="scientific">Zophobas morio</name>
    <dbReference type="NCBI Taxonomy" id="2755281"/>
    <lineage>
        <taxon>Eukaryota</taxon>
        <taxon>Metazoa</taxon>
        <taxon>Ecdysozoa</taxon>
        <taxon>Arthropoda</taxon>
        <taxon>Hexapoda</taxon>
        <taxon>Insecta</taxon>
        <taxon>Pterygota</taxon>
        <taxon>Neoptera</taxon>
        <taxon>Endopterygota</taxon>
        <taxon>Coleoptera</taxon>
        <taxon>Polyphaga</taxon>
        <taxon>Cucujiformia</taxon>
        <taxon>Tenebrionidae</taxon>
        <taxon>Zophobas</taxon>
    </lineage>
</organism>
<keyword evidence="3" id="KW-1185">Reference proteome</keyword>
<evidence type="ECO:0000313" key="2">
    <source>
        <dbReference type="EMBL" id="KAJ3661004.1"/>
    </source>
</evidence>
<dbReference type="Pfam" id="PF00078">
    <property type="entry name" value="RVT_1"/>
    <property type="match status" value="1"/>
</dbReference>
<sequence length="102" mass="11206">MCVVGGTNEVERKVCRGCPQGSVCGPVVWNMMMDGLLEEIGRRGISCVAYADDLLCMIEADNRKEIEDAGTEVMEMVVAWGNGEGVEISKEKAVMLFFRKNV</sequence>
<name>A0AA38IXQ0_9CUCU</name>
<dbReference type="InterPro" id="IPR000477">
    <property type="entry name" value="RT_dom"/>
</dbReference>
<dbReference type="InterPro" id="IPR043502">
    <property type="entry name" value="DNA/RNA_pol_sf"/>
</dbReference>
<reference evidence="2" key="1">
    <citation type="journal article" date="2023" name="G3 (Bethesda)">
        <title>Whole genome assemblies of Zophobas morio and Tenebrio molitor.</title>
        <authorList>
            <person name="Kaur S."/>
            <person name="Stinson S.A."/>
            <person name="diCenzo G.C."/>
        </authorList>
    </citation>
    <scope>NUCLEOTIDE SEQUENCE</scope>
    <source>
        <strain evidence="2">QUZm001</strain>
    </source>
</reference>
<dbReference type="EMBL" id="JALNTZ010000002">
    <property type="protein sequence ID" value="KAJ3661004.1"/>
    <property type="molecule type" value="Genomic_DNA"/>
</dbReference>
<dbReference type="SUPFAM" id="SSF56672">
    <property type="entry name" value="DNA/RNA polymerases"/>
    <property type="match status" value="1"/>
</dbReference>
<protein>
    <recommendedName>
        <fullName evidence="1">Reverse transcriptase domain-containing protein</fullName>
    </recommendedName>
</protein>
<accession>A0AA38IXQ0</accession>
<dbReference type="PROSITE" id="PS50878">
    <property type="entry name" value="RT_POL"/>
    <property type="match status" value="1"/>
</dbReference>